<accession>A0ABZ1CKX6</accession>
<dbReference type="Proteomes" id="UP001334732">
    <property type="component" value="Chromosome"/>
</dbReference>
<dbReference type="GO" id="GO:0016874">
    <property type="term" value="F:ligase activity"/>
    <property type="evidence" value="ECO:0007669"/>
    <property type="project" value="UniProtKB-KW"/>
</dbReference>
<dbReference type="Gene3D" id="3.40.50.12780">
    <property type="entry name" value="N-terminal domain of ligase-like"/>
    <property type="match status" value="1"/>
</dbReference>
<proteinExistence type="predicted"/>
<keyword evidence="2" id="KW-1185">Reference proteome</keyword>
<dbReference type="InterPro" id="IPR042099">
    <property type="entry name" value="ANL_N_sf"/>
</dbReference>
<keyword evidence="1" id="KW-0436">Ligase</keyword>
<organism evidence="1 2">
    <name type="scientific">Thiobacillus sedimenti</name>
    <dbReference type="NCBI Taxonomy" id="3110231"/>
    <lineage>
        <taxon>Bacteria</taxon>
        <taxon>Pseudomonadati</taxon>
        <taxon>Pseudomonadota</taxon>
        <taxon>Betaproteobacteria</taxon>
        <taxon>Nitrosomonadales</taxon>
        <taxon>Thiobacillaceae</taxon>
        <taxon>Thiobacillus</taxon>
    </lineage>
</organism>
<dbReference type="SUPFAM" id="SSF56801">
    <property type="entry name" value="Acetyl-CoA synthetase-like"/>
    <property type="match status" value="1"/>
</dbReference>
<reference evidence="1 2" key="1">
    <citation type="submission" date="2023-12" db="EMBL/GenBank/DDBJ databases">
        <title>Thiobacillus sedimentum sp. nov., a chemolithoautotrophic sulfur-oxidizing bacterium isolated from freshwater sediment.</title>
        <authorList>
            <person name="Luo J."/>
            <person name="Dai C."/>
        </authorList>
    </citation>
    <scope>NUCLEOTIDE SEQUENCE [LARGE SCALE GENOMIC DNA]</scope>
    <source>
        <strain evidence="1 2">SCUT-2</strain>
    </source>
</reference>
<dbReference type="PANTHER" id="PTHR36932:SF1">
    <property type="entry name" value="CAPSULAR POLYSACCHARIDE BIOSYNTHESIS PROTEIN"/>
    <property type="match status" value="1"/>
</dbReference>
<evidence type="ECO:0000313" key="1">
    <source>
        <dbReference type="EMBL" id="WRS39625.1"/>
    </source>
</evidence>
<dbReference type="EMBL" id="CP141769">
    <property type="protein sequence ID" value="WRS39625.1"/>
    <property type="molecule type" value="Genomic_DNA"/>
</dbReference>
<name>A0ABZ1CKX6_9PROT</name>
<evidence type="ECO:0000313" key="2">
    <source>
        <dbReference type="Proteomes" id="UP001334732"/>
    </source>
</evidence>
<protein>
    <submittedName>
        <fullName evidence="1">Phenylacetate--CoA ligase family protein</fullName>
    </submittedName>
</protein>
<gene>
    <name evidence="1" type="ORF">VA613_01785</name>
</gene>
<dbReference type="PANTHER" id="PTHR36932">
    <property type="entry name" value="CAPSULAR POLYSACCHARIDE BIOSYNTHESIS PROTEIN"/>
    <property type="match status" value="1"/>
</dbReference>
<dbReference type="RefSeq" id="WP_324780156.1">
    <property type="nucleotide sequence ID" value="NZ_CP141769.1"/>
</dbReference>
<dbReference type="InterPro" id="IPR053158">
    <property type="entry name" value="CapK_Type1_Caps_Biosynth"/>
</dbReference>
<sequence>MSVPAWLARSVFRVQEAVMRRPTFALLEVLQRTQWLSPDDMREYQRARLNGLLQSALAHSPWHAQRLQAAGLAEAVRAGAVGPGDLARLPTMDKRDARSHIDALVWRGVPGGVFPYTTGGSSGEPLMFYFGRARQAADAAGRLRARRWWGVQPGEREVYLWGAPVELNATDRVKTLRDRLVNQLLLNAFEMSPARMDVYLEAIEAWNPKAIYGYASSLALLAAHAEARSVKPRLPALRVVSSTGEPLFLHQRELIERVFGVPVSVEYGARDAGLMALESPDGVLLQMSETHLIEVLDAAGNPAEEGEAVITSLVSAAQPFIRYRTGDVVRRSGRRDPGGRGLAVLDAVVGRQTDFLVAADGRIMHALAAIYVLRAVPGVAQFKLVQHAVDRVEVQLVPDAHWNDAARETVVRGLRARLGDALAVELNLRESIAPEASGKHRYVVSHVRLDEALAQAGGTAS</sequence>